<dbReference type="PANTHER" id="PTHR43664">
    <property type="entry name" value="MONOAMINE OXIDASE-RELATED"/>
    <property type="match status" value="1"/>
</dbReference>
<accession>A0A6G7WFU8</accession>
<keyword evidence="2" id="KW-1185">Reference proteome</keyword>
<dbReference type="KEGG" id="jpo:G7058_03085"/>
<name>A0A6G7WFU8_9LACT</name>
<reference evidence="1 2" key="1">
    <citation type="journal article" date="2017" name="Int. J. Syst. Evol. Microbiol.">
        <title>Jeotgalibaca porci sp. nov. and Jeotgalibaca arthritidis sp. nov., isolated from pigs, and emended description of the genus Jeotgalibaca.</title>
        <authorList>
            <person name="Zamora L."/>
            <person name="Perez-Sancho M."/>
            <person name="Dominguez L."/>
            <person name="Fernandez-Garayzabal J.F."/>
            <person name="Vela A.I."/>
        </authorList>
    </citation>
    <scope>NUCLEOTIDE SEQUENCE [LARGE SCALE GENOMIC DNA]</scope>
    <source>
        <strain evidence="1 2">CCUG 69148</strain>
    </source>
</reference>
<evidence type="ECO:0000313" key="2">
    <source>
        <dbReference type="Proteomes" id="UP000501830"/>
    </source>
</evidence>
<dbReference type="Proteomes" id="UP000501830">
    <property type="component" value="Chromosome"/>
</dbReference>
<gene>
    <name evidence="1" type="ORF">G7058_03085</name>
</gene>
<dbReference type="RefSeq" id="WP_166062182.1">
    <property type="nucleotide sequence ID" value="NZ_CP049889.1"/>
</dbReference>
<dbReference type="SUPFAM" id="SSF54637">
    <property type="entry name" value="Thioesterase/thiol ester dehydrase-isomerase"/>
    <property type="match status" value="1"/>
</dbReference>
<dbReference type="PANTHER" id="PTHR43664:SF1">
    <property type="entry name" value="BETA-METHYLMALYL-COA DEHYDRATASE"/>
    <property type="match status" value="1"/>
</dbReference>
<proteinExistence type="predicted"/>
<dbReference type="InterPro" id="IPR052342">
    <property type="entry name" value="MCH/BMMD"/>
</dbReference>
<dbReference type="InterPro" id="IPR029069">
    <property type="entry name" value="HotDog_dom_sf"/>
</dbReference>
<protein>
    <submittedName>
        <fullName evidence="1">Enoyl-CoA hydratase</fullName>
    </submittedName>
</protein>
<organism evidence="1 2">
    <name type="scientific">Jeotgalibaca porci</name>
    <dbReference type="NCBI Taxonomy" id="1868793"/>
    <lineage>
        <taxon>Bacteria</taxon>
        <taxon>Bacillati</taxon>
        <taxon>Bacillota</taxon>
        <taxon>Bacilli</taxon>
        <taxon>Lactobacillales</taxon>
        <taxon>Carnobacteriaceae</taxon>
        <taxon>Jeotgalibaca</taxon>
    </lineage>
</organism>
<dbReference type="EMBL" id="CP049889">
    <property type="protein sequence ID" value="QIK51134.1"/>
    <property type="molecule type" value="Genomic_DNA"/>
</dbReference>
<dbReference type="AlphaFoldDB" id="A0A6G7WFU8"/>
<sequence length="154" mass="17404">MALKDIKLGKTIDEIQEGDSLTVTEIIETRDVLLYLGLTNDDNPLYVQYDYSQETTYHKPLVPTVLLVGIITSNISKHLPGPGSHIVDLSIDLIEPIYHNITITFDFTVKRLDERREQVTIFVEGNTLDGERLVEAELIVATPQKLHFPDGDEE</sequence>
<dbReference type="GeneID" id="94552247"/>
<evidence type="ECO:0000313" key="1">
    <source>
        <dbReference type="EMBL" id="QIK51134.1"/>
    </source>
</evidence>
<dbReference type="Gene3D" id="3.10.129.10">
    <property type="entry name" value="Hotdog Thioesterase"/>
    <property type="match status" value="1"/>
</dbReference>